<name>A0ABQ5HQ47_9ASTR</name>
<dbReference type="Proteomes" id="UP001151760">
    <property type="component" value="Unassembled WGS sequence"/>
</dbReference>
<keyword evidence="2" id="KW-0695">RNA-directed DNA polymerase</keyword>
<protein>
    <submittedName>
        <fullName evidence="2">Reverse transcriptase domain-containing protein</fullName>
    </submittedName>
</protein>
<keyword evidence="2" id="KW-0808">Transferase</keyword>
<dbReference type="EMBL" id="BQNB010019848">
    <property type="protein sequence ID" value="GJT89674.1"/>
    <property type="molecule type" value="Genomic_DNA"/>
</dbReference>
<organism evidence="2 3">
    <name type="scientific">Tanacetum coccineum</name>
    <dbReference type="NCBI Taxonomy" id="301880"/>
    <lineage>
        <taxon>Eukaryota</taxon>
        <taxon>Viridiplantae</taxon>
        <taxon>Streptophyta</taxon>
        <taxon>Embryophyta</taxon>
        <taxon>Tracheophyta</taxon>
        <taxon>Spermatophyta</taxon>
        <taxon>Magnoliopsida</taxon>
        <taxon>eudicotyledons</taxon>
        <taxon>Gunneridae</taxon>
        <taxon>Pentapetalae</taxon>
        <taxon>asterids</taxon>
        <taxon>campanulids</taxon>
        <taxon>Asterales</taxon>
        <taxon>Asteraceae</taxon>
        <taxon>Asteroideae</taxon>
        <taxon>Anthemideae</taxon>
        <taxon>Anthemidinae</taxon>
        <taxon>Tanacetum</taxon>
    </lineage>
</organism>
<dbReference type="Gene3D" id="3.10.10.10">
    <property type="entry name" value="HIV Type 1 Reverse Transcriptase, subunit A, domain 1"/>
    <property type="match status" value="1"/>
</dbReference>
<reference evidence="2" key="1">
    <citation type="journal article" date="2022" name="Int. J. Mol. Sci.">
        <title>Draft Genome of Tanacetum Coccineum: Genomic Comparison of Closely Related Tanacetum-Family Plants.</title>
        <authorList>
            <person name="Yamashiro T."/>
            <person name="Shiraishi A."/>
            <person name="Nakayama K."/>
            <person name="Satake H."/>
        </authorList>
    </citation>
    <scope>NUCLEOTIDE SEQUENCE</scope>
</reference>
<evidence type="ECO:0000313" key="3">
    <source>
        <dbReference type="Proteomes" id="UP001151760"/>
    </source>
</evidence>
<dbReference type="SUPFAM" id="SSF56672">
    <property type="entry name" value="DNA/RNA polymerases"/>
    <property type="match status" value="1"/>
</dbReference>
<keyword evidence="3" id="KW-1185">Reference proteome</keyword>
<dbReference type="InterPro" id="IPR043128">
    <property type="entry name" value="Rev_trsase/Diguanyl_cyclase"/>
</dbReference>
<dbReference type="PANTHER" id="PTHR24559:SF444">
    <property type="entry name" value="REVERSE TRANSCRIPTASE DOMAIN-CONTAINING PROTEIN"/>
    <property type="match status" value="1"/>
</dbReference>
<proteinExistence type="predicted"/>
<feature type="domain" description="Reverse transcriptase" evidence="1">
    <location>
        <begin position="139"/>
        <end position="294"/>
    </location>
</feature>
<gene>
    <name evidence="2" type="ORF">Tco_1078519</name>
</gene>
<comment type="caution">
    <text evidence="2">The sequence shown here is derived from an EMBL/GenBank/DDBJ whole genome shotgun (WGS) entry which is preliminary data.</text>
</comment>
<dbReference type="Gene3D" id="3.30.70.270">
    <property type="match status" value="2"/>
</dbReference>
<dbReference type="PANTHER" id="PTHR24559">
    <property type="entry name" value="TRANSPOSON TY3-I GAG-POL POLYPROTEIN"/>
    <property type="match status" value="1"/>
</dbReference>
<keyword evidence="2" id="KW-0548">Nucleotidyltransferase</keyword>
<dbReference type="Pfam" id="PF00078">
    <property type="entry name" value="RVT_1"/>
    <property type="match status" value="1"/>
</dbReference>
<dbReference type="CDD" id="cd01647">
    <property type="entry name" value="RT_LTR"/>
    <property type="match status" value="1"/>
</dbReference>
<accession>A0ABQ5HQ47</accession>
<evidence type="ECO:0000313" key="2">
    <source>
        <dbReference type="EMBL" id="GJT89674.1"/>
    </source>
</evidence>
<dbReference type="InterPro" id="IPR000477">
    <property type="entry name" value="RT_dom"/>
</dbReference>
<dbReference type="InterPro" id="IPR053134">
    <property type="entry name" value="RNA-dir_DNA_polymerase"/>
</dbReference>
<evidence type="ECO:0000259" key="1">
    <source>
        <dbReference type="Pfam" id="PF00078"/>
    </source>
</evidence>
<dbReference type="InterPro" id="IPR043502">
    <property type="entry name" value="DNA/RNA_pol_sf"/>
</dbReference>
<dbReference type="GO" id="GO:0003964">
    <property type="term" value="F:RNA-directed DNA polymerase activity"/>
    <property type="evidence" value="ECO:0007669"/>
    <property type="project" value="UniProtKB-KW"/>
</dbReference>
<reference evidence="2" key="2">
    <citation type="submission" date="2022-01" db="EMBL/GenBank/DDBJ databases">
        <authorList>
            <person name="Yamashiro T."/>
            <person name="Shiraishi A."/>
            <person name="Satake H."/>
            <person name="Nakayama K."/>
        </authorList>
    </citation>
    <scope>NUCLEOTIDE SEQUENCE</scope>
</reference>
<sequence>MKPLPKHLEYAFLEENSLLPVVISALLEQNEKERLVSVLKNHKEAFAWKTFDIPGISPSFCKHKINFEDDVKPVIQRQHRLNPNMKEVVKKEIIKLLDAGIIYAIEDSPWVSPMHCVPKKGGMIVVTNEDNELVPTRTVTGWRVCIDYRKLNEATRKDHFPLPFIDQMLERLAGNKFFCFLDGFSRYFQIPIEPADQEKTTFTCPYGTYAYKRMPFGLCNAPATFQRCMIAIFQDMLETSMEVFMDDFLVFGDSFDSCLNNQEQMLIRCKQAHLVLNWEKCHFMVTKGIVLGHKVSHKGLEVDKAKIDVIAKLPTPTNVKAVRSFLGHAKFYRRFIKDFSKISRPMTKILEKDSVFKFDEECNKAFETLKEKLTNAVTSENFRNFKGDISYS</sequence>